<evidence type="ECO:0000256" key="10">
    <source>
        <dbReference type="ARBA" id="ARBA00022958"/>
    </source>
</evidence>
<feature type="region of interest" description="Flexible loop" evidence="11">
    <location>
        <begin position="102"/>
        <end position="112"/>
    </location>
</feature>
<evidence type="ECO:0000313" key="17">
    <source>
        <dbReference type="EMBL" id="SDG49886.1"/>
    </source>
</evidence>
<evidence type="ECO:0000256" key="3">
    <source>
        <dbReference type="ARBA" id="ARBA00022490"/>
    </source>
</evidence>
<feature type="binding site" evidence="11">
    <location>
        <position position="20"/>
    </location>
    <ligand>
        <name>Mg(2+)</name>
        <dbReference type="ChEBI" id="CHEBI:18420"/>
    </ligand>
</feature>
<feature type="binding site" description="in other chain" evidence="11">
    <location>
        <begin position="257"/>
        <end position="258"/>
    </location>
    <ligand>
        <name>ATP</name>
        <dbReference type="ChEBI" id="CHEBI:30616"/>
        <note>ligand shared between two neighboring subunits</note>
    </ligand>
</feature>
<comment type="subcellular location">
    <subcellularLocation>
        <location evidence="11 12">Cytoplasm</location>
    </subcellularLocation>
</comment>
<feature type="binding site" description="in other chain" evidence="11">
    <location>
        <begin position="242"/>
        <end position="243"/>
    </location>
    <ligand>
        <name>ATP</name>
        <dbReference type="ChEBI" id="CHEBI:30616"/>
        <note>ligand shared between two neighboring subunits</note>
    </ligand>
</feature>
<keyword evidence="6 11" id="KW-0479">Metal-binding</keyword>
<dbReference type="InterPro" id="IPR022629">
    <property type="entry name" value="S-AdoMet_synt_central"/>
</dbReference>
<dbReference type="Gene3D" id="3.30.300.10">
    <property type="match status" value="3"/>
</dbReference>
<comment type="function">
    <text evidence="11">Catalyzes the formation of S-adenosylmethionine (AdoMet) from methionine and ATP. The overall synthetic reaction is composed of two sequential steps, AdoMet formation and the subsequent tripolyphosphate hydrolysis which occurs prior to release of AdoMet from the enzyme.</text>
</comment>
<evidence type="ECO:0000256" key="5">
    <source>
        <dbReference type="ARBA" id="ARBA00022679"/>
    </source>
</evidence>
<gene>
    <name evidence="11" type="primary">metK</name>
    <name evidence="17" type="ORF">SAMN05421791_11141</name>
</gene>
<name>A0A1G7UQX0_9LACT</name>
<dbReference type="InterPro" id="IPR022628">
    <property type="entry name" value="S-AdoMet_synt_N"/>
</dbReference>
<dbReference type="Pfam" id="PF02772">
    <property type="entry name" value="S-AdoMet_synt_M"/>
    <property type="match status" value="1"/>
</dbReference>
<proteinExistence type="inferred from homology"/>
<dbReference type="EMBL" id="FNCK01000011">
    <property type="protein sequence ID" value="SDG49886.1"/>
    <property type="molecule type" value="Genomic_DNA"/>
</dbReference>
<feature type="binding site" evidence="11">
    <location>
        <position position="278"/>
    </location>
    <ligand>
        <name>ATP</name>
        <dbReference type="ChEBI" id="CHEBI:30616"/>
        <note>ligand shared between two neighboring subunits</note>
    </ligand>
</feature>
<dbReference type="GO" id="GO:0005524">
    <property type="term" value="F:ATP binding"/>
    <property type="evidence" value="ECO:0007669"/>
    <property type="project" value="UniProtKB-UniRule"/>
</dbReference>
<dbReference type="FunFam" id="3.30.300.10:FF:000011">
    <property type="entry name" value="S-adenosylmethionine synthase"/>
    <property type="match status" value="1"/>
</dbReference>
<dbReference type="EC" id="2.5.1.6" evidence="11"/>
<evidence type="ECO:0000259" key="16">
    <source>
        <dbReference type="Pfam" id="PF02773"/>
    </source>
</evidence>
<dbReference type="Proteomes" id="UP000199708">
    <property type="component" value="Unassembled WGS sequence"/>
</dbReference>
<organism evidence="17 18">
    <name type="scientific">Facklamia miroungae</name>
    <dbReference type="NCBI Taxonomy" id="120956"/>
    <lineage>
        <taxon>Bacteria</taxon>
        <taxon>Bacillati</taxon>
        <taxon>Bacillota</taxon>
        <taxon>Bacilli</taxon>
        <taxon>Lactobacillales</taxon>
        <taxon>Aerococcaceae</taxon>
        <taxon>Facklamia</taxon>
    </lineage>
</organism>
<keyword evidence="9 11" id="KW-0460">Magnesium</keyword>
<comment type="similarity">
    <text evidence="2 11 13">Belongs to the AdoMet synthase family.</text>
</comment>
<dbReference type="GO" id="GO:0006556">
    <property type="term" value="P:S-adenosylmethionine biosynthetic process"/>
    <property type="evidence" value="ECO:0007669"/>
    <property type="project" value="UniProtKB-UniRule"/>
</dbReference>
<keyword evidence="10 11" id="KW-0630">Potassium</keyword>
<dbReference type="GO" id="GO:0000287">
    <property type="term" value="F:magnesium ion binding"/>
    <property type="evidence" value="ECO:0007669"/>
    <property type="project" value="UniProtKB-UniRule"/>
</dbReference>
<keyword evidence="5 11" id="KW-0808">Transferase</keyword>
<evidence type="ECO:0000256" key="1">
    <source>
        <dbReference type="ARBA" id="ARBA00005224"/>
    </source>
</evidence>
<feature type="binding site" description="in other chain" evidence="11">
    <location>
        <begin position="175"/>
        <end position="177"/>
    </location>
    <ligand>
        <name>ATP</name>
        <dbReference type="ChEBI" id="CHEBI:30616"/>
        <note>ligand shared between two neighboring subunits</note>
    </ligand>
</feature>
<feature type="binding site" description="in other chain" evidence="11">
    <location>
        <position position="59"/>
    </location>
    <ligand>
        <name>L-methionine</name>
        <dbReference type="ChEBI" id="CHEBI:57844"/>
        <note>ligand shared between two neighboring subunits</note>
    </ligand>
</feature>
<evidence type="ECO:0000259" key="15">
    <source>
        <dbReference type="Pfam" id="PF02772"/>
    </source>
</evidence>
<keyword evidence="3 11" id="KW-0963">Cytoplasm</keyword>
<evidence type="ECO:0000256" key="9">
    <source>
        <dbReference type="ARBA" id="ARBA00022842"/>
    </source>
</evidence>
<evidence type="ECO:0000256" key="7">
    <source>
        <dbReference type="ARBA" id="ARBA00022741"/>
    </source>
</evidence>
<feature type="binding site" description="in other chain" evidence="11">
    <location>
        <position position="282"/>
    </location>
    <ligand>
        <name>L-methionine</name>
        <dbReference type="ChEBI" id="CHEBI:57844"/>
        <note>ligand shared between two neighboring subunits</note>
    </ligand>
</feature>
<evidence type="ECO:0000256" key="4">
    <source>
        <dbReference type="ARBA" id="ARBA00022563"/>
    </source>
</evidence>
<feature type="binding site" evidence="11">
    <location>
        <position position="46"/>
    </location>
    <ligand>
        <name>K(+)</name>
        <dbReference type="ChEBI" id="CHEBI:29103"/>
    </ligand>
</feature>
<dbReference type="RefSeq" id="WP_090290395.1">
    <property type="nucleotide sequence ID" value="NZ_FNCK01000011.1"/>
</dbReference>
<dbReference type="PIRSF" id="PIRSF000497">
    <property type="entry name" value="MAT"/>
    <property type="match status" value="1"/>
</dbReference>
<dbReference type="InterPro" id="IPR022636">
    <property type="entry name" value="S-AdoMet_synthetase_sfam"/>
</dbReference>
<dbReference type="InterPro" id="IPR022630">
    <property type="entry name" value="S-AdoMet_synt_C"/>
</dbReference>
<comment type="cofactor">
    <cofactor evidence="11">
        <name>K(+)</name>
        <dbReference type="ChEBI" id="CHEBI:29103"/>
    </cofactor>
    <text evidence="11">Binds 1 potassium ion per subunit.</text>
</comment>
<dbReference type="AlphaFoldDB" id="A0A1G7UQX0"/>
<comment type="pathway">
    <text evidence="1 11">Amino-acid biosynthesis; S-adenosyl-L-methionine biosynthesis; S-adenosyl-L-methionine from L-methionine: step 1/1.</text>
</comment>
<evidence type="ECO:0000313" key="18">
    <source>
        <dbReference type="Proteomes" id="UP000199708"/>
    </source>
</evidence>
<dbReference type="GO" id="GO:0006730">
    <property type="term" value="P:one-carbon metabolic process"/>
    <property type="evidence" value="ECO:0007669"/>
    <property type="project" value="UniProtKB-KW"/>
</dbReference>
<sequence length="396" mass="43199">MKVLEKRLFTSESVTEGHPDKIADQISDSILDAILEQDPMARVACETAVNTGLVMVLGEVTTSAYVDIQKIVRQKVDEIGYNRGKFGFDAENLAIIVSLDEQSADIALGVDSAIETRSDQASEQEIGAGDQGLMFGYACDETPELMPLPISLAHKLTRRLTEVRKSGQLDYLRPDGKAQVTVEYDENDQPVRLEAVVVSTQHSEEVSLGQLREDILNQVIKPTLSENLLDDQTKIYINPTGRFTIGGPKGDAGLTGRKIIVDTYGGYARHGGGAFSGKDATKVDRSACYAARYIAKNIVAAGIAKKIEIQLAYAIGVAQPVSVSVNTFESSNYSDAAIVKAIRQVFNLTPKGIIDMLDLRQPIFAQTAAYGHFGREEAGFTWERTDKAEELKSLMM</sequence>
<comment type="cofactor">
    <cofactor evidence="11">
        <name>Mg(2+)</name>
        <dbReference type="ChEBI" id="CHEBI:18420"/>
    </cofactor>
    <text evidence="11">Binds 2 divalent ions per subunit.</text>
</comment>
<dbReference type="GO" id="GO:0005737">
    <property type="term" value="C:cytoplasm"/>
    <property type="evidence" value="ECO:0007669"/>
    <property type="project" value="UniProtKB-SubCell"/>
</dbReference>
<evidence type="ECO:0000259" key="14">
    <source>
        <dbReference type="Pfam" id="PF00438"/>
    </source>
</evidence>
<keyword evidence="8 11" id="KW-0067">ATP-binding</keyword>
<feature type="binding site" evidence="11">
    <location>
        <position position="251"/>
    </location>
    <ligand>
        <name>L-methionine</name>
        <dbReference type="ChEBI" id="CHEBI:57844"/>
        <note>ligand shared between two neighboring subunits</note>
    </ligand>
</feature>
<dbReference type="CDD" id="cd18079">
    <property type="entry name" value="S-AdoMet_synt"/>
    <property type="match status" value="1"/>
</dbReference>
<evidence type="ECO:0000256" key="2">
    <source>
        <dbReference type="ARBA" id="ARBA00009685"/>
    </source>
</evidence>
<dbReference type="Pfam" id="PF02773">
    <property type="entry name" value="S-AdoMet_synt_C"/>
    <property type="match status" value="1"/>
</dbReference>
<dbReference type="InterPro" id="IPR002133">
    <property type="entry name" value="S-AdoMet_synthetase"/>
</dbReference>
<feature type="domain" description="S-adenosylmethionine synthetase central" evidence="15">
    <location>
        <begin position="125"/>
        <end position="243"/>
    </location>
</feature>
<dbReference type="UniPathway" id="UPA00315">
    <property type="reaction ID" value="UER00080"/>
</dbReference>
<keyword evidence="18" id="KW-1185">Reference proteome</keyword>
<feature type="binding site" evidence="11">
    <location>
        <position position="251"/>
    </location>
    <ligand>
        <name>ATP</name>
        <dbReference type="ChEBI" id="CHEBI:30616"/>
        <note>ligand shared between two neighboring subunits</note>
    </ligand>
</feature>
<dbReference type="Pfam" id="PF00438">
    <property type="entry name" value="S-AdoMet_synt_N"/>
    <property type="match status" value="1"/>
</dbReference>
<keyword evidence="7 11" id="KW-0547">Nucleotide-binding</keyword>
<feature type="binding site" description="in other chain" evidence="11">
    <location>
        <position position="102"/>
    </location>
    <ligand>
        <name>L-methionine</name>
        <dbReference type="ChEBI" id="CHEBI:57844"/>
        <note>ligand shared between two neighboring subunits</note>
    </ligand>
</feature>
<dbReference type="FunFam" id="3.30.300.10:FF:000003">
    <property type="entry name" value="S-adenosylmethionine synthase"/>
    <property type="match status" value="1"/>
</dbReference>
<dbReference type="HAMAP" id="MF_00086">
    <property type="entry name" value="S_AdoMet_synth1"/>
    <property type="match status" value="1"/>
</dbReference>
<dbReference type="STRING" id="120956.SAMN05421791_11141"/>
<dbReference type="PROSITE" id="PS00376">
    <property type="entry name" value="ADOMET_SYNTHASE_1"/>
    <property type="match status" value="1"/>
</dbReference>
<keyword evidence="4 11" id="KW-0554">One-carbon metabolism</keyword>
<evidence type="ECO:0000256" key="6">
    <source>
        <dbReference type="ARBA" id="ARBA00022723"/>
    </source>
</evidence>
<comment type="subunit">
    <text evidence="11">Homotetramer; dimer of dimers.</text>
</comment>
<evidence type="ECO:0000256" key="13">
    <source>
        <dbReference type="RuleBase" id="RU004462"/>
    </source>
</evidence>
<feature type="domain" description="S-adenosylmethionine synthetase C-terminal" evidence="16">
    <location>
        <begin position="245"/>
        <end position="384"/>
    </location>
</feature>
<evidence type="ECO:0000256" key="12">
    <source>
        <dbReference type="RuleBase" id="RU000542"/>
    </source>
</evidence>
<dbReference type="SUPFAM" id="SSF55973">
    <property type="entry name" value="S-adenosylmethionine synthetase"/>
    <property type="match status" value="3"/>
</dbReference>
<evidence type="ECO:0000256" key="11">
    <source>
        <dbReference type="HAMAP-Rule" id="MF_00086"/>
    </source>
</evidence>
<feature type="binding site" description="in other chain" evidence="11">
    <location>
        <position position="18"/>
    </location>
    <ligand>
        <name>ATP</name>
        <dbReference type="ChEBI" id="CHEBI:30616"/>
        <note>ligand shared between two neighboring subunits</note>
    </ligand>
</feature>
<dbReference type="OrthoDB" id="9801686at2"/>
<dbReference type="PROSITE" id="PS00377">
    <property type="entry name" value="ADOMET_SYNTHASE_2"/>
    <property type="match status" value="1"/>
</dbReference>
<dbReference type="InterPro" id="IPR022631">
    <property type="entry name" value="ADOMET_SYNTHASE_CS"/>
</dbReference>
<protein>
    <recommendedName>
        <fullName evidence="11">S-adenosylmethionine synthase</fullName>
        <shortName evidence="11">AdoMet synthase</shortName>
        <ecNumber evidence="11">2.5.1.6</ecNumber>
    </recommendedName>
    <alternativeName>
        <fullName evidence="11">MAT</fullName>
    </alternativeName>
    <alternativeName>
        <fullName evidence="11">Methionine adenosyltransferase</fullName>
    </alternativeName>
</protein>
<accession>A0A1G7UQX0</accession>
<feature type="binding site" evidence="11">
    <location>
        <position position="274"/>
    </location>
    <ligand>
        <name>ATP</name>
        <dbReference type="ChEBI" id="CHEBI:30616"/>
        <note>ligand shared between two neighboring subunits</note>
    </ligand>
</feature>
<dbReference type="GO" id="GO:0004478">
    <property type="term" value="F:methionine adenosyltransferase activity"/>
    <property type="evidence" value="ECO:0007669"/>
    <property type="project" value="UniProtKB-UniRule"/>
</dbReference>
<feature type="domain" description="S-adenosylmethionine synthetase N-terminal" evidence="14">
    <location>
        <begin position="7"/>
        <end position="104"/>
    </location>
</feature>
<comment type="catalytic activity">
    <reaction evidence="11">
        <text>L-methionine + ATP + H2O = S-adenosyl-L-methionine + phosphate + diphosphate</text>
        <dbReference type="Rhea" id="RHEA:21080"/>
        <dbReference type="ChEBI" id="CHEBI:15377"/>
        <dbReference type="ChEBI" id="CHEBI:30616"/>
        <dbReference type="ChEBI" id="CHEBI:33019"/>
        <dbReference type="ChEBI" id="CHEBI:43474"/>
        <dbReference type="ChEBI" id="CHEBI:57844"/>
        <dbReference type="ChEBI" id="CHEBI:59789"/>
        <dbReference type="EC" id="2.5.1.6"/>
    </reaction>
</comment>
<evidence type="ECO:0000256" key="8">
    <source>
        <dbReference type="ARBA" id="ARBA00022840"/>
    </source>
</evidence>
<reference evidence="17 18" key="1">
    <citation type="submission" date="2016-10" db="EMBL/GenBank/DDBJ databases">
        <authorList>
            <person name="de Groot N.N."/>
        </authorList>
    </citation>
    <scope>NUCLEOTIDE SEQUENCE [LARGE SCALE GENOMIC DNA]</scope>
    <source>
        <strain evidence="17 18">ATCC BAA-466</strain>
    </source>
</reference>
<dbReference type="NCBIfam" id="TIGR01034">
    <property type="entry name" value="metK"/>
    <property type="match status" value="1"/>
</dbReference>
<dbReference type="PANTHER" id="PTHR11964">
    <property type="entry name" value="S-ADENOSYLMETHIONINE SYNTHETASE"/>
    <property type="match status" value="1"/>
</dbReference>